<feature type="compositionally biased region" description="Low complexity" evidence="2">
    <location>
        <begin position="12"/>
        <end position="51"/>
    </location>
</feature>
<feature type="region of interest" description="Disordered" evidence="2">
    <location>
        <begin position="1"/>
        <end position="67"/>
    </location>
</feature>
<gene>
    <name evidence="3" type="ORF">J8A68_005417</name>
</gene>
<comment type="caution">
    <text evidence="3">The sequence shown here is derived from an EMBL/GenBank/DDBJ whole genome shotgun (WGS) entry which is preliminary data.</text>
</comment>
<comment type="similarity">
    <text evidence="1">Belongs to the SIP5 family.</text>
</comment>
<organism evidence="3 4">
    <name type="scientific">[Candida] subhashii</name>
    <dbReference type="NCBI Taxonomy" id="561895"/>
    <lineage>
        <taxon>Eukaryota</taxon>
        <taxon>Fungi</taxon>
        <taxon>Dikarya</taxon>
        <taxon>Ascomycota</taxon>
        <taxon>Saccharomycotina</taxon>
        <taxon>Pichiomycetes</taxon>
        <taxon>Debaryomycetaceae</taxon>
        <taxon>Spathaspora</taxon>
    </lineage>
</organism>
<dbReference type="PANTHER" id="PTHR31315">
    <property type="entry name" value="PROTEIN SIP5"/>
    <property type="match status" value="1"/>
</dbReference>
<proteinExistence type="inferred from homology"/>
<feature type="compositionally biased region" description="Low complexity" evidence="2">
    <location>
        <begin position="351"/>
        <end position="365"/>
    </location>
</feature>
<reference evidence="3 4" key="1">
    <citation type="journal article" date="2021" name="DNA Res.">
        <title>Genome analysis of Candida subhashii reveals its hybrid nature and dual mitochondrial genome conformations.</title>
        <authorList>
            <person name="Mixao V."/>
            <person name="Hegedusova E."/>
            <person name="Saus E."/>
            <person name="Pryszcz L.P."/>
            <person name="Cillingova A."/>
            <person name="Nosek J."/>
            <person name="Gabaldon T."/>
        </authorList>
    </citation>
    <scope>NUCLEOTIDE SEQUENCE [LARGE SCALE GENOMIC DNA]</scope>
    <source>
        <strain evidence="3 4">CBS 10753</strain>
    </source>
</reference>
<feature type="region of interest" description="Disordered" evidence="2">
    <location>
        <begin position="344"/>
        <end position="383"/>
    </location>
</feature>
<dbReference type="Proteomes" id="UP000694255">
    <property type="component" value="Unassembled WGS sequence"/>
</dbReference>
<dbReference type="InterPro" id="IPR039301">
    <property type="entry name" value="Sip5/DA2"/>
</dbReference>
<dbReference type="GeneID" id="73472217"/>
<keyword evidence="4" id="KW-1185">Reference proteome</keyword>
<dbReference type="CDD" id="cd24139">
    <property type="entry name" value="SIP5-like"/>
    <property type="match status" value="1"/>
</dbReference>
<feature type="region of interest" description="Disordered" evidence="2">
    <location>
        <begin position="488"/>
        <end position="518"/>
    </location>
</feature>
<evidence type="ECO:0000313" key="3">
    <source>
        <dbReference type="EMBL" id="KAG7661045.1"/>
    </source>
</evidence>
<evidence type="ECO:0000256" key="2">
    <source>
        <dbReference type="SAM" id="MobiDB-lite"/>
    </source>
</evidence>
<dbReference type="RefSeq" id="XP_049261278.1">
    <property type="nucleotide sequence ID" value="XM_049409481.1"/>
</dbReference>
<dbReference type="PANTHER" id="PTHR31315:SF1">
    <property type="entry name" value="PROTEIN SIP5"/>
    <property type="match status" value="1"/>
</dbReference>
<feature type="compositionally biased region" description="Basic and acidic residues" evidence="2">
    <location>
        <begin position="489"/>
        <end position="512"/>
    </location>
</feature>
<dbReference type="EMBL" id="JAGSYN010000270">
    <property type="protein sequence ID" value="KAG7661045.1"/>
    <property type="molecule type" value="Genomic_DNA"/>
</dbReference>
<evidence type="ECO:0000256" key="1">
    <source>
        <dbReference type="ARBA" id="ARBA00010402"/>
    </source>
</evidence>
<accession>A0A8J5QM60</accession>
<protein>
    <submittedName>
        <fullName evidence="3">SIP5</fullName>
    </submittedName>
</protein>
<name>A0A8J5QM60_9ASCO</name>
<sequence>MGNVPAKESRSRSSSTSSTVSGIPSSGSYTNLSSTSRSPPQQQQARQQQRRNTISYNLTTNHKRSASAELRRYKRHQEREMAQETHYMQLIVKYDENVDGGYLAPYGTYKSNLDYNCDIVRKLIIDGRMSPFLTPLQDFDESWTDDELCIILSQLPLHALEPGFSDEEEEDDLDDHKIHKSANFYKRQESKEKLKALIERVKDLQALEEQRYLEERKTSKDYPSRDLLLRLYREPAECPICFLYYPSHLNVSRCCLQPICTECFVQIKRLDPHPPHDEQQSNEANKNELPQTLISEPASCPYCAMPDFGITYDPPSDIRTGIGGTKPGDYKLRKSLDVVNDQDIEEESATNNNPSSPSKKNNNSPPVTPRPKTRKRRGSIAANAPGVITVDMIRPDWETNLLSARNRLARKAAAASAIHASNLLISDSNSTINNSSGNGDNSDMYRRLAAGRRRANTSGSPSQGGGTSLRSIEESMLAEALRLSIIDEEERKKKQVEEENKKKTKKKLDQEQQQKVST</sequence>
<dbReference type="OrthoDB" id="21471at2759"/>
<evidence type="ECO:0000313" key="4">
    <source>
        <dbReference type="Proteomes" id="UP000694255"/>
    </source>
</evidence>
<dbReference type="AlphaFoldDB" id="A0A8J5QM60"/>
<dbReference type="GO" id="GO:0005737">
    <property type="term" value="C:cytoplasm"/>
    <property type="evidence" value="ECO:0007669"/>
    <property type="project" value="TreeGrafter"/>
</dbReference>